<evidence type="ECO:0000313" key="5">
    <source>
        <dbReference type="EMBL" id="QQB90009.1"/>
    </source>
</evidence>
<keyword evidence="2" id="KW-1133">Transmembrane helix</keyword>
<name>A0A246KHR5_BREDI</name>
<dbReference type="GeneID" id="56576217"/>
<accession>A0A246KHR5</accession>
<evidence type="ECO:0000313" key="8">
    <source>
        <dbReference type="Proteomes" id="UP000250358"/>
    </source>
</evidence>
<evidence type="ECO:0008006" key="11">
    <source>
        <dbReference type="Google" id="ProtNLM"/>
    </source>
</evidence>
<evidence type="ECO:0000313" key="7">
    <source>
        <dbReference type="Proteomes" id="UP000197024"/>
    </source>
</evidence>
<dbReference type="EMBL" id="UAQM01000022">
    <property type="protein sequence ID" value="SPU45830.1"/>
    <property type="molecule type" value="Genomic_DNA"/>
</dbReference>
<organism evidence="6 8">
    <name type="scientific">Brevundimonas diminuta</name>
    <name type="common">Pseudomonas diminuta</name>
    <dbReference type="NCBI Taxonomy" id="293"/>
    <lineage>
        <taxon>Bacteria</taxon>
        <taxon>Pseudomonadati</taxon>
        <taxon>Pseudomonadota</taxon>
        <taxon>Alphaproteobacteria</taxon>
        <taxon>Caulobacterales</taxon>
        <taxon>Caulobacteraceae</taxon>
        <taxon>Brevundimonas</taxon>
    </lineage>
</organism>
<reference evidence="3 7" key="1">
    <citation type="submission" date="2017-06" db="EMBL/GenBank/DDBJ databases">
        <title>Biodegradation of gentamicin by bacterial consortia AMQD4 in synthetic medium and raw gentamicin sewage.</title>
        <authorList>
            <person name="Chang H."/>
            <person name="Feng Y."/>
            <person name="Li Z."/>
            <person name="Xue J."/>
            <person name="Cheng D."/>
        </authorList>
    </citation>
    <scope>NUCLEOTIDE SEQUENCE [LARGE SCALE GENOMIC DNA]</scope>
    <source>
        <strain evidence="3 7">BZC3</strain>
    </source>
</reference>
<dbReference type="EMBL" id="CP021995">
    <property type="protein sequence ID" value="ASD26030.1"/>
    <property type="molecule type" value="Genomic_DNA"/>
</dbReference>
<evidence type="ECO:0000256" key="1">
    <source>
        <dbReference type="SAM" id="MobiDB-lite"/>
    </source>
</evidence>
<evidence type="ECO:0000313" key="3">
    <source>
        <dbReference type="EMBL" id="ASD26030.1"/>
    </source>
</evidence>
<evidence type="ECO:0000313" key="4">
    <source>
        <dbReference type="EMBL" id="QAT15775.1"/>
    </source>
</evidence>
<reference evidence="4 9" key="4">
    <citation type="submission" date="2019-01" db="EMBL/GenBank/DDBJ databases">
        <title>Brevundimonas diminuta Genome sequencing and assembly.</title>
        <authorList>
            <person name="Chen H."/>
        </authorList>
    </citation>
    <scope>NUCLEOTIDE SEQUENCE [LARGE SCALE GENOMIC DNA]</scope>
    <source>
        <strain evidence="4">ATCC</strain>
        <strain evidence="9">ATCC(B) 19146</strain>
    </source>
</reference>
<feature type="region of interest" description="Disordered" evidence="1">
    <location>
        <begin position="42"/>
        <end position="63"/>
    </location>
</feature>
<keyword evidence="10" id="KW-1185">Reference proteome</keyword>
<sequence length="63" mass="7032">MTLFGQTLDGQQIFGVVSLIAVLALWLIVLARQRDHVRQIKRWKKEQAARNAPPPAAGRGPWG</sequence>
<evidence type="ECO:0000313" key="6">
    <source>
        <dbReference type="EMBL" id="SPU45830.1"/>
    </source>
</evidence>
<dbReference type="Proteomes" id="UP000250358">
    <property type="component" value="Unassembled WGS sequence"/>
</dbReference>
<dbReference type="RefSeq" id="WP_003165768.1">
    <property type="nucleotide sequence ID" value="NZ_BJNC01000002.1"/>
</dbReference>
<protein>
    <recommendedName>
        <fullName evidence="11">Heme exporter protein D</fullName>
    </recommendedName>
</protein>
<evidence type="ECO:0000313" key="9">
    <source>
        <dbReference type="Proteomes" id="UP000287388"/>
    </source>
</evidence>
<keyword evidence="2" id="KW-0812">Transmembrane</keyword>
<reference evidence="5 10" key="5">
    <citation type="submission" date="2020-12" db="EMBL/GenBank/DDBJ databases">
        <title>FDA dAtabase for Regulatory Grade micrObial Sequences (FDA-ARGOS): Supporting development and validation of Infectious Disease Dx tests.</title>
        <authorList>
            <person name="Kerrigan L."/>
            <person name="Long C."/>
            <person name="Tallon L."/>
            <person name="Sadzewicz L."/>
            <person name="Zhao X."/>
            <person name="Boylan J."/>
            <person name="Ott S."/>
            <person name="Bowen H."/>
            <person name="Vavikolanu K."/>
            <person name="Mehta A."/>
            <person name="Aluvathingal J."/>
            <person name="Nadendla S."/>
            <person name="Yan Y."/>
            <person name="Sichtig H."/>
        </authorList>
    </citation>
    <scope>NUCLEOTIDE SEQUENCE [LARGE SCALE GENOMIC DNA]</scope>
    <source>
        <strain evidence="5 10">FDAARGOS_1026</strain>
    </source>
</reference>
<feature type="transmembrane region" description="Helical" evidence="2">
    <location>
        <begin position="12"/>
        <end position="31"/>
    </location>
</feature>
<evidence type="ECO:0000313" key="10">
    <source>
        <dbReference type="Proteomes" id="UP000596117"/>
    </source>
</evidence>
<proteinExistence type="predicted"/>
<evidence type="ECO:0000256" key="2">
    <source>
        <dbReference type="SAM" id="Phobius"/>
    </source>
</evidence>
<dbReference type="EMBL" id="CP066026">
    <property type="protein sequence ID" value="QQB90009.1"/>
    <property type="molecule type" value="Genomic_DNA"/>
</dbReference>
<dbReference type="AlphaFoldDB" id="A0A246KHR5"/>
<reference evidence="6 8" key="3">
    <citation type="submission" date="2018-06" db="EMBL/GenBank/DDBJ databases">
        <authorList>
            <consortium name="Pathogen Informatics"/>
            <person name="Doyle S."/>
        </authorList>
    </citation>
    <scope>NUCLEOTIDE SEQUENCE [LARGE SCALE GENOMIC DNA]</scope>
    <source>
        <strain evidence="6 8">NCTC11165</strain>
    </source>
</reference>
<dbReference type="Proteomes" id="UP000197024">
    <property type="component" value="Chromosome"/>
</dbReference>
<dbReference type="KEGG" id="bdm:EQG53_16275"/>
<dbReference type="Proteomes" id="UP000287388">
    <property type="component" value="Chromosome"/>
</dbReference>
<keyword evidence="2" id="KW-0472">Membrane</keyword>
<dbReference type="STRING" id="293.GCA_000988015_00451"/>
<dbReference type="Proteomes" id="UP000596117">
    <property type="component" value="Chromosome"/>
</dbReference>
<reference evidence="3 7" key="2">
    <citation type="submission" date="2017-06" db="EMBL/GenBank/DDBJ databases">
        <authorList>
            <person name="Kim H.J."/>
            <person name="Triplett B.A."/>
        </authorList>
    </citation>
    <scope>NUCLEOTIDE SEQUENCE [LARGE SCALE GENOMIC DNA]</scope>
    <source>
        <strain evidence="3 7">BZC3</strain>
    </source>
</reference>
<dbReference type="EMBL" id="CP035093">
    <property type="protein sequence ID" value="QAT15775.1"/>
    <property type="molecule type" value="Genomic_DNA"/>
</dbReference>
<gene>
    <name evidence="3" type="ORF">CD943_03465</name>
    <name evidence="4" type="ORF">EQG53_16275</name>
    <name evidence="5" type="ORF">I6H83_06180</name>
    <name evidence="6" type="ORF">NCTC11165_02152</name>
</gene>